<gene>
    <name evidence="3" type="ORF">FY030_10400</name>
</gene>
<reference evidence="3 4" key="1">
    <citation type="submission" date="2019-09" db="EMBL/GenBank/DDBJ databases">
        <title>Serinicoccus pratensis sp. nov., isolated from meadow soil.</title>
        <authorList>
            <person name="Zhang W."/>
        </authorList>
    </citation>
    <scope>NUCLEOTIDE SEQUENCE [LARGE SCALE GENOMIC DNA]</scope>
    <source>
        <strain evidence="3 4">W204</strain>
    </source>
</reference>
<keyword evidence="4" id="KW-1185">Reference proteome</keyword>
<accession>A0A5J6VAS7</accession>
<evidence type="ECO:0000256" key="1">
    <source>
        <dbReference type="SAM" id="MobiDB-lite"/>
    </source>
</evidence>
<sequence>MGRTTRGSGRSRLIHAIGRSRGGLTTKSHLVCDGKGRALAFLLTPGQVVDTSMLIETLSEIRVAGRTGRPRSRPDRVLADKGYPSRRTEPGSASATSPRRSPNVTTRSPTAAGSPDGQSTSALTRRSDTRAATSSNGAPKVQAMARHRNALR</sequence>
<dbReference type="InterPro" id="IPR002559">
    <property type="entry name" value="Transposase_11"/>
</dbReference>
<dbReference type="KEGG" id="serw:FY030_10400"/>
<dbReference type="GO" id="GO:0003677">
    <property type="term" value="F:DNA binding"/>
    <property type="evidence" value="ECO:0007669"/>
    <property type="project" value="InterPro"/>
</dbReference>
<dbReference type="Pfam" id="PF01609">
    <property type="entry name" value="DDE_Tnp_1"/>
    <property type="match status" value="1"/>
</dbReference>
<organism evidence="3 4">
    <name type="scientific">Ornithinimicrobium pratense</name>
    <dbReference type="NCBI Taxonomy" id="2593973"/>
    <lineage>
        <taxon>Bacteria</taxon>
        <taxon>Bacillati</taxon>
        <taxon>Actinomycetota</taxon>
        <taxon>Actinomycetes</taxon>
        <taxon>Micrococcales</taxon>
        <taxon>Ornithinimicrobiaceae</taxon>
        <taxon>Ornithinimicrobium</taxon>
    </lineage>
</organism>
<dbReference type="GO" id="GO:0004803">
    <property type="term" value="F:transposase activity"/>
    <property type="evidence" value="ECO:0007669"/>
    <property type="project" value="InterPro"/>
</dbReference>
<feature type="domain" description="Transposase IS4-like" evidence="2">
    <location>
        <begin position="14"/>
        <end position="86"/>
    </location>
</feature>
<proteinExistence type="predicted"/>
<evidence type="ECO:0000259" key="2">
    <source>
        <dbReference type="Pfam" id="PF01609"/>
    </source>
</evidence>
<evidence type="ECO:0000313" key="4">
    <source>
        <dbReference type="Proteomes" id="UP000326546"/>
    </source>
</evidence>
<dbReference type="EMBL" id="CP044427">
    <property type="protein sequence ID" value="QFG70282.1"/>
    <property type="molecule type" value="Genomic_DNA"/>
</dbReference>
<name>A0A5J6VAS7_9MICO</name>
<evidence type="ECO:0000313" key="3">
    <source>
        <dbReference type="EMBL" id="QFG70282.1"/>
    </source>
</evidence>
<dbReference type="Proteomes" id="UP000326546">
    <property type="component" value="Chromosome"/>
</dbReference>
<dbReference type="OrthoDB" id="4546548at2"/>
<feature type="region of interest" description="Disordered" evidence="1">
    <location>
        <begin position="65"/>
        <end position="152"/>
    </location>
</feature>
<dbReference type="AlphaFoldDB" id="A0A5J6VAS7"/>
<protein>
    <submittedName>
        <fullName evidence="3">Transposase</fullName>
    </submittedName>
</protein>
<dbReference type="GO" id="GO:0006313">
    <property type="term" value="P:DNA transposition"/>
    <property type="evidence" value="ECO:0007669"/>
    <property type="project" value="InterPro"/>
</dbReference>
<feature type="compositionally biased region" description="Polar residues" evidence="1">
    <location>
        <begin position="91"/>
        <end position="137"/>
    </location>
</feature>
<dbReference type="RefSeq" id="WP_158062774.1">
    <property type="nucleotide sequence ID" value="NZ_CP044427.1"/>
</dbReference>